<dbReference type="RefSeq" id="WP_207692284.1">
    <property type="nucleotide sequence ID" value="NZ_CP061799.1"/>
</dbReference>
<gene>
    <name evidence="1" type="ORF">dnl_29790</name>
</gene>
<dbReference type="KEGG" id="dli:dnl_29790"/>
<protein>
    <submittedName>
        <fullName evidence="1">Uncharacterized protein</fullName>
    </submittedName>
</protein>
<evidence type="ECO:0000313" key="2">
    <source>
        <dbReference type="Proteomes" id="UP000663720"/>
    </source>
</evidence>
<name>A0A975GGX8_9BACT</name>
<dbReference type="EMBL" id="CP061799">
    <property type="protein sequence ID" value="QTA80668.1"/>
    <property type="molecule type" value="Genomic_DNA"/>
</dbReference>
<sequence length="77" mass="8751">MNIRVTALNDINREAMFVLTNALGMANTLRFLSQFSTGYGNYTEEKEKIFENMSLEDIVKGIKEMRKSNQAVERTAG</sequence>
<keyword evidence="2" id="KW-1185">Reference proteome</keyword>
<reference evidence="1" key="1">
    <citation type="journal article" date="2021" name="Microb. Physiol.">
        <title>Proteogenomic Insights into the Physiology of Marine, Sulfate-Reducing, Filamentous Desulfonema limicola and Desulfonema magnum.</title>
        <authorList>
            <person name="Schnaars V."/>
            <person name="Wohlbrand L."/>
            <person name="Scheve S."/>
            <person name="Hinrichs C."/>
            <person name="Reinhardt R."/>
            <person name="Rabus R."/>
        </authorList>
    </citation>
    <scope>NUCLEOTIDE SEQUENCE</scope>
    <source>
        <strain evidence="1">5ac10</strain>
    </source>
</reference>
<proteinExistence type="predicted"/>
<organism evidence="1 2">
    <name type="scientific">Desulfonema limicola</name>
    <dbReference type="NCBI Taxonomy" id="45656"/>
    <lineage>
        <taxon>Bacteria</taxon>
        <taxon>Pseudomonadati</taxon>
        <taxon>Thermodesulfobacteriota</taxon>
        <taxon>Desulfobacteria</taxon>
        <taxon>Desulfobacterales</taxon>
        <taxon>Desulfococcaceae</taxon>
        <taxon>Desulfonema</taxon>
    </lineage>
</organism>
<evidence type="ECO:0000313" key="1">
    <source>
        <dbReference type="EMBL" id="QTA80668.1"/>
    </source>
</evidence>
<accession>A0A975GGX8</accession>
<dbReference type="AlphaFoldDB" id="A0A975GGX8"/>
<dbReference type="Proteomes" id="UP000663720">
    <property type="component" value="Chromosome"/>
</dbReference>